<reference evidence="9" key="1">
    <citation type="journal article" date="2020" name="BMC Genomics">
        <title>Correction to: Identification and distribution of gene clusters required for synthesis of sphingolipid metabolism inhibitors in diverse species of the filamentous fungus Fusarium.</title>
        <authorList>
            <person name="Kim H.S."/>
            <person name="Lohmar J.M."/>
            <person name="Busman M."/>
            <person name="Brown D.W."/>
            <person name="Naumann T.A."/>
            <person name="Divon H.H."/>
            <person name="Lysoe E."/>
            <person name="Uhlig S."/>
            <person name="Proctor R.H."/>
        </authorList>
    </citation>
    <scope>NUCLEOTIDE SEQUENCE</scope>
    <source>
        <strain evidence="9">NRRL 20472</strain>
    </source>
</reference>
<keyword evidence="3 7" id="KW-1133">Transmembrane helix</keyword>
<dbReference type="SUPFAM" id="SSF103473">
    <property type="entry name" value="MFS general substrate transporter"/>
    <property type="match status" value="1"/>
</dbReference>
<dbReference type="InterPro" id="IPR020846">
    <property type="entry name" value="MFS_dom"/>
</dbReference>
<feature type="transmembrane region" description="Helical" evidence="7">
    <location>
        <begin position="180"/>
        <end position="201"/>
    </location>
</feature>
<keyword evidence="2 7" id="KW-0812">Transmembrane</keyword>
<feature type="transmembrane region" description="Helical" evidence="7">
    <location>
        <begin position="417"/>
        <end position="435"/>
    </location>
</feature>
<dbReference type="PANTHER" id="PTHR23502:SF64">
    <property type="entry name" value="TRANSPORTER, PUTATIVE (AFU_ORTHOLOGUE AFUA_3G11760)-RELATED"/>
    <property type="match status" value="1"/>
</dbReference>
<feature type="transmembrane region" description="Helical" evidence="7">
    <location>
        <begin position="150"/>
        <end position="168"/>
    </location>
</feature>
<dbReference type="Proteomes" id="UP000622797">
    <property type="component" value="Unassembled WGS sequence"/>
</dbReference>
<reference evidence="9" key="2">
    <citation type="submission" date="2020-05" db="EMBL/GenBank/DDBJ databases">
        <authorList>
            <person name="Kim H.-S."/>
            <person name="Proctor R.H."/>
            <person name="Brown D.W."/>
        </authorList>
    </citation>
    <scope>NUCLEOTIDE SEQUENCE</scope>
    <source>
        <strain evidence="9">NRRL 20472</strain>
    </source>
</reference>
<feature type="transmembrane region" description="Helical" evidence="7">
    <location>
        <begin position="52"/>
        <end position="74"/>
    </location>
</feature>
<feature type="transmembrane region" description="Helical" evidence="7">
    <location>
        <begin position="374"/>
        <end position="397"/>
    </location>
</feature>
<proteinExistence type="predicted"/>
<evidence type="ECO:0000256" key="5">
    <source>
        <dbReference type="ARBA" id="ARBA00023180"/>
    </source>
</evidence>
<dbReference type="PROSITE" id="PS50850">
    <property type="entry name" value="MFS"/>
    <property type="match status" value="1"/>
</dbReference>
<evidence type="ECO:0000256" key="2">
    <source>
        <dbReference type="ARBA" id="ARBA00022692"/>
    </source>
</evidence>
<feature type="transmembrane region" description="Helical" evidence="7">
    <location>
        <begin position="268"/>
        <end position="286"/>
    </location>
</feature>
<feature type="domain" description="Major facilitator superfamily (MFS) profile" evidence="8">
    <location>
        <begin position="52"/>
        <end position="466"/>
    </location>
</feature>
<comment type="caution">
    <text evidence="9">The sequence shown here is derived from an EMBL/GenBank/DDBJ whole genome shotgun (WGS) entry which is preliminary data.</text>
</comment>
<dbReference type="Gene3D" id="1.20.1250.20">
    <property type="entry name" value="MFS general substrate transporter like domains"/>
    <property type="match status" value="1"/>
</dbReference>
<evidence type="ECO:0000256" key="3">
    <source>
        <dbReference type="ARBA" id="ARBA00022989"/>
    </source>
</evidence>
<feature type="transmembrane region" description="Helical" evidence="7">
    <location>
        <begin position="347"/>
        <end position="368"/>
    </location>
</feature>
<evidence type="ECO:0000259" key="8">
    <source>
        <dbReference type="PROSITE" id="PS50850"/>
    </source>
</evidence>
<dbReference type="OrthoDB" id="3066029at2759"/>
<feature type="transmembrane region" description="Helical" evidence="7">
    <location>
        <begin position="86"/>
        <end position="107"/>
    </location>
</feature>
<accession>A0A8H4U5A0</accession>
<keyword evidence="5" id="KW-0325">Glycoprotein</keyword>
<dbReference type="InterPro" id="IPR011701">
    <property type="entry name" value="MFS"/>
</dbReference>
<evidence type="ECO:0000256" key="6">
    <source>
        <dbReference type="SAM" id="MobiDB-lite"/>
    </source>
</evidence>
<evidence type="ECO:0000256" key="1">
    <source>
        <dbReference type="ARBA" id="ARBA00004141"/>
    </source>
</evidence>
<feature type="compositionally biased region" description="Basic and acidic residues" evidence="6">
    <location>
        <begin position="17"/>
        <end position="27"/>
    </location>
</feature>
<name>A0A8H4U5A0_9HYPO</name>
<evidence type="ECO:0000256" key="7">
    <source>
        <dbReference type="SAM" id="Phobius"/>
    </source>
</evidence>
<organism evidence="9 10">
    <name type="scientific">Fusarium sarcochroum</name>
    <dbReference type="NCBI Taxonomy" id="1208366"/>
    <lineage>
        <taxon>Eukaryota</taxon>
        <taxon>Fungi</taxon>
        <taxon>Dikarya</taxon>
        <taxon>Ascomycota</taxon>
        <taxon>Pezizomycotina</taxon>
        <taxon>Sordariomycetes</taxon>
        <taxon>Hypocreomycetidae</taxon>
        <taxon>Hypocreales</taxon>
        <taxon>Nectriaceae</taxon>
        <taxon>Fusarium</taxon>
        <taxon>Fusarium lateritium species complex</taxon>
    </lineage>
</organism>
<feature type="transmembrane region" description="Helical" evidence="7">
    <location>
        <begin position="119"/>
        <end position="144"/>
    </location>
</feature>
<evidence type="ECO:0000256" key="4">
    <source>
        <dbReference type="ARBA" id="ARBA00023136"/>
    </source>
</evidence>
<evidence type="ECO:0000313" key="9">
    <source>
        <dbReference type="EMBL" id="KAF4970031.1"/>
    </source>
</evidence>
<dbReference type="PANTHER" id="PTHR23502">
    <property type="entry name" value="MAJOR FACILITATOR SUPERFAMILY"/>
    <property type="match status" value="1"/>
</dbReference>
<protein>
    <recommendedName>
        <fullName evidence="8">Major facilitator superfamily (MFS) profile domain-containing protein</fullName>
    </recommendedName>
</protein>
<comment type="subcellular location">
    <subcellularLocation>
        <location evidence="1">Membrane</location>
        <topology evidence="1">Multi-pass membrane protein</topology>
    </subcellularLocation>
</comment>
<dbReference type="GO" id="GO:0022857">
    <property type="term" value="F:transmembrane transporter activity"/>
    <property type="evidence" value="ECO:0007669"/>
    <property type="project" value="InterPro"/>
</dbReference>
<gene>
    <name evidence="9" type="ORF">FSARC_2848</name>
</gene>
<feature type="region of interest" description="Disordered" evidence="6">
    <location>
        <begin position="1"/>
        <end position="33"/>
    </location>
</feature>
<dbReference type="InterPro" id="IPR036259">
    <property type="entry name" value="MFS_trans_sf"/>
</dbReference>
<feature type="transmembrane region" description="Helical" evidence="7">
    <location>
        <begin position="306"/>
        <end position="327"/>
    </location>
</feature>
<sequence>MSTTATTAAVESPPPSERFEVDDRRNTTQDTESNRVQVPVYSRFINSEKRSITYLLAFCGLLATMSTTSILATIPEIVHEYKTTATILNISSAIYLVFMGVSSCIWGPAADIFGRRKSYLGSTILFFAFSIGTALSPALASFFVCRAFTAAQGTAFLILGSSCISDIYHPTERATSLGWFLGGTMIGPAFGPVIGGIIVTYTSWRVIFWVQTAMSGTAVLLTYFLLQETLHTVRASDLKRQGIMSASKRIWRWANPVTVFKLYACRNLLFVTLASSALVWNMYTLLTPIRYVLNPRLHLTTPLQSGMLYISPGVGYIIGVHIGGRWADYTVKKWIAKRGYRLPEDRLRSCLLFLGVLLPSSMLIYGWMIDKRLGGIPVPVICMFFQGVAQLAAFASLNAYILDVMHHRSGEASASHYMMRCSLAGVATALCLPMLDHIGVGWMSTISSGLLLICTALVYWTIKSGQSWRDAQTRSATL</sequence>
<evidence type="ECO:0000313" key="10">
    <source>
        <dbReference type="Proteomes" id="UP000622797"/>
    </source>
</evidence>
<keyword evidence="10" id="KW-1185">Reference proteome</keyword>
<feature type="transmembrane region" description="Helical" evidence="7">
    <location>
        <begin position="207"/>
        <end position="226"/>
    </location>
</feature>
<dbReference type="AlphaFoldDB" id="A0A8H4U5A0"/>
<dbReference type="GO" id="GO:0005886">
    <property type="term" value="C:plasma membrane"/>
    <property type="evidence" value="ECO:0007669"/>
    <property type="project" value="TreeGrafter"/>
</dbReference>
<dbReference type="Pfam" id="PF07690">
    <property type="entry name" value="MFS_1"/>
    <property type="match status" value="1"/>
</dbReference>
<keyword evidence="4 7" id="KW-0472">Membrane</keyword>
<feature type="transmembrane region" description="Helical" evidence="7">
    <location>
        <begin position="441"/>
        <end position="462"/>
    </location>
</feature>
<dbReference type="EMBL" id="JABEXW010000139">
    <property type="protein sequence ID" value="KAF4970031.1"/>
    <property type="molecule type" value="Genomic_DNA"/>
</dbReference>